<evidence type="ECO:0000313" key="5">
    <source>
        <dbReference type="EMBL" id="QBY34569.1"/>
    </source>
</evidence>
<dbReference type="InterPro" id="IPR003439">
    <property type="entry name" value="ABC_transporter-like_ATP-bd"/>
</dbReference>
<dbReference type="CDD" id="cd03230">
    <property type="entry name" value="ABC_DR_subfamily_A"/>
    <property type="match status" value="1"/>
</dbReference>
<dbReference type="PROSITE" id="PS00211">
    <property type="entry name" value="ABC_TRANSPORTER_1"/>
    <property type="match status" value="1"/>
</dbReference>
<name>A0A6G5Q9A4_BACCE</name>
<evidence type="ECO:0000256" key="1">
    <source>
        <dbReference type="ARBA" id="ARBA00022448"/>
    </source>
</evidence>
<keyword evidence="3" id="KW-0067">ATP-binding</keyword>
<dbReference type="InterPro" id="IPR003593">
    <property type="entry name" value="AAA+_ATPase"/>
</dbReference>
<dbReference type="GO" id="GO:0016887">
    <property type="term" value="F:ATP hydrolysis activity"/>
    <property type="evidence" value="ECO:0007669"/>
    <property type="project" value="InterPro"/>
</dbReference>
<dbReference type="InterPro" id="IPR051782">
    <property type="entry name" value="ABC_Transporter_VariousFunc"/>
</dbReference>
<reference evidence="5" key="1">
    <citation type="submission" date="2018-03" db="EMBL/GenBank/DDBJ databases">
        <title>Identification of a novel circular bacteriocin, Cerecyclin, following genome database mining.</title>
        <authorList>
            <person name="Xin B."/>
            <person name="Zheng J."/>
            <person name="Sun M."/>
        </authorList>
    </citation>
    <scope>NUCLEOTIDE SEQUENCE</scope>
    <source>
        <strain evidence="5">DDD103</strain>
    </source>
</reference>
<keyword evidence="2" id="KW-0547">Nucleotide-binding</keyword>
<dbReference type="InterPro" id="IPR027417">
    <property type="entry name" value="P-loop_NTPase"/>
</dbReference>
<keyword evidence="1" id="KW-0813">Transport</keyword>
<dbReference type="Pfam" id="PF00005">
    <property type="entry name" value="ABC_tran"/>
    <property type="match status" value="1"/>
</dbReference>
<organism evidence="5">
    <name type="scientific">Bacillus cereus</name>
    <dbReference type="NCBI Taxonomy" id="1396"/>
    <lineage>
        <taxon>Bacteria</taxon>
        <taxon>Bacillati</taxon>
        <taxon>Bacillota</taxon>
        <taxon>Bacilli</taxon>
        <taxon>Bacillales</taxon>
        <taxon>Bacillaceae</taxon>
        <taxon>Bacillus</taxon>
        <taxon>Bacillus cereus group</taxon>
    </lineage>
</organism>
<sequence length="243" mass="27448">MFTILLEVCNINKNYGDKTIIENLNLNLNNKEIIAIMGSNGIGKTTLLNIITGLIRPDSGEIYIKKINPFDDVKARKHIGYIPIDGFLYDHLNAYENLEMIANLYGINFKDIDIIMLLEQVGLELTDAKKATGTYSLGMKQKLNFACGLIHNPDIIILDEPFNGLDPNSTKNFKKLLKKLSQTGKGIIFTSHLPETIIELANKVVIMNNKKITAQQELNENSNVAKLLEWFEETLHKKESENK</sequence>
<evidence type="ECO:0000259" key="4">
    <source>
        <dbReference type="PROSITE" id="PS50893"/>
    </source>
</evidence>
<dbReference type="SMART" id="SM00382">
    <property type="entry name" value="AAA"/>
    <property type="match status" value="1"/>
</dbReference>
<proteinExistence type="predicted"/>
<dbReference type="SUPFAM" id="SSF52540">
    <property type="entry name" value="P-loop containing nucleoside triphosphate hydrolases"/>
    <property type="match status" value="1"/>
</dbReference>
<protein>
    <submittedName>
        <fullName evidence="5">CycD</fullName>
    </submittedName>
</protein>
<feature type="domain" description="ABC transporter" evidence="4">
    <location>
        <begin position="6"/>
        <end position="234"/>
    </location>
</feature>
<dbReference type="AlphaFoldDB" id="A0A6G5Q9A4"/>
<dbReference type="RefSeq" id="WP_135277756.1">
    <property type="nucleotide sequence ID" value="NZ_CP091478.1"/>
</dbReference>
<dbReference type="PROSITE" id="PS50893">
    <property type="entry name" value="ABC_TRANSPORTER_2"/>
    <property type="match status" value="1"/>
</dbReference>
<dbReference type="Gene3D" id="3.40.50.300">
    <property type="entry name" value="P-loop containing nucleotide triphosphate hydrolases"/>
    <property type="match status" value="1"/>
</dbReference>
<dbReference type="EMBL" id="MH037333">
    <property type="protein sequence ID" value="QBY34569.1"/>
    <property type="molecule type" value="Genomic_DNA"/>
</dbReference>
<dbReference type="GO" id="GO:0005524">
    <property type="term" value="F:ATP binding"/>
    <property type="evidence" value="ECO:0007669"/>
    <property type="project" value="UniProtKB-KW"/>
</dbReference>
<accession>A0A6G5Q9A4</accession>
<dbReference type="InterPro" id="IPR017871">
    <property type="entry name" value="ABC_transporter-like_CS"/>
</dbReference>
<evidence type="ECO:0000256" key="2">
    <source>
        <dbReference type="ARBA" id="ARBA00022741"/>
    </source>
</evidence>
<dbReference type="PANTHER" id="PTHR42939:SF1">
    <property type="entry name" value="ABC TRANSPORTER ATP-BINDING PROTEIN ALBC-RELATED"/>
    <property type="match status" value="1"/>
</dbReference>
<dbReference type="PANTHER" id="PTHR42939">
    <property type="entry name" value="ABC TRANSPORTER ATP-BINDING PROTEIN ALBC-RELATED"/>
    <property type="match status" value="1"/>
</dbReference>
<evidence type="ECO:0000256" key="3">
    <source>
        <dbReference type="ARBA" id="ARBA00022840"/>
    </source>
</evidence>
<gene>
    <name evidence="5" type="primary">cycD</name>
</gene>